<evidence type="ECO:0000256" key="9">
    <source>
        <dbReference type="SAM" id="Phobius"/>
    </source>
</evidence>
<feature type="transmembrane region" description="Helical" evidence="9">
    <location>
        <begin position="284"/>
        <end position="310"/>
    </location>
</feature>
<evidence type="ECO:0000313" key="10">
    <source>
        <dbReference type="EnsemblMetazoa" id="AFAF018099-PA"/>
    </source>
</evidence>
<proteinExistence type="predicted"/>
<evidence type="ECO:0000256" key="4">
    <source>
        <dbReference type="ARBA" id="ARBA00022725"/>
    </source>
</evidence>
<keyword evidence="3 9" id="KW-0812">Transmembrane</keyword>
<evidence type="ECO:0000256" key="7">
    <source>
        <dbReference type="ARBA" id="ARBA00023170"/>
    </source>
</evidence>
<feature type="transmembrane region" description="Helical" evidence="9">
    <location>
        <begin position="202"/>
        <end position="222"/>
    </location>
</feature>
<dbReference type="Pfam" id="PF02949">
    <property type="entry name" value="7tm_6"/>
    <property type="match status" value="1"/>
</dbReference>
<comment type="subcellular location">
    <subcellularLocation>
        <location evidence="1">Membrane</location>
        <topology evidence="1">Multi-pass membrane protein</topology>
    </subcellularLocation>
</comment>
<keyword evidence="6 9" id="KW-0472">Membrane</keyword>
<evidence type="ECO:0000256" key="1">
    <source>
        <dbReference type="ARBA" id="ARBA00004141"/>
    </source>
</evidence>
<keyword evidence="8" id="KW-0807">Transducer</keyword>
<dbReference type="GO" id="GO:0005549">
    <property type="term" value="F:odorant binding"/>
    <property type="evidence" value="ECO:0007669"/>
    <property type="project" value="InterPro"/>
</dbReference>
<dbReference type="GO" id="GO:0007165">
    <property type="term" value="P:signal transduction"/>
    <property type="evidence" value="ECO:0007669"/>
    <property type="project" value="UniProtKB-KW"/>
</dbReference>
<dbReference type="InterPro" id="IPR004117">
    <property type="entry name" value="7tm6_olfct_rcpt"/>
</dbReference>
<keyword evidence="11" id="KW-1185">Reference proteome</keyword>
<feature type="transmembrane region" description="Helical" evidence="9">
    <location>
        <begin position="128"/>
        <end position="149"/>
    </location>
</feature>
<evidence type="ECO:0000256" key="5">
    <source>
        <dbReference type="ARBA" id="ARBA00022989"/>
    </source>
</evidence>
<protein>
    <submittedName>
        <fullName evidence="10">Uncharacterized protein</fullName>
    </submittedName>
</protein>
<evidence type="ECO:0000256" key="6">
    <source>
        <dbReference type="ARBA" id="ARBA00023136"/>
    </source>
</evidence>
<dbReference type="VEuPathDB" id="VectorBase:AFAF018099"/>
<name>A0A182QW75_9DIPT</name>
<keyword evidence="4" id="KW-0552">Olfaction</keyword>
<organism evidence="10 11">
    <name type="scientific">Anopheles farauti</name>
    <dbReference type="NCBI Taxonomy" id="69004"/>
    <lineage>
        <taxon>Eukaryota</taxon>
        <taxon>Metazoa</taxon>
        <taxon>Ecdysozoa</taxon>
        <taxon>Arthropoda</taxon>
        <taxon>Hexapoda</taxon>
        <taxon>Insecta</taxon>
        <taxon>Pterygota</taxon>
        <taxon>Neoptera</taxon>
        <taxon>Endopterygota</taxon>
        <taxon>Diptera</taxon>
        <taxon>Nematocera</taxon>
        <taxon>Culicoidea</taxon>
        <taxon>Culicidae</taxon>
        <taxon>Anophelinae</taxon>
        <taxon>Anopheles</taxon>
    </lineage>
</organism>
<dbReference type="EnsemblMetazoa" id="AFAF018099-RA">
    <property type="protein sequence ID" value="AFAF018099-PA"/>
    <property type="gene ID" value="AFAF018099"/>
</dbReference>
<dbReference type="GO" id="GO:0016020">
    <property type="term" value="C:membrane"/>
    <property type="evidence" value="ECO:0007669"/>
    <property type="project" value="UniProtKB-SubCell"/>
</dbReference>
<dbReference type="GO" id="GO:0004984">
    <property type="term" value="F:olfactory receptor activity"/>
    <property type="evidence" value="ECO:0007669"/>
    <property type="project" value="InterPro"/>
</dbReference>
<feature type="transmembrane region" description="Helical" evidence="9">
    <location>
        <begin position="178"/>
        <end position="195"/>
    </location>
</feature>
<keyword evidence="2" id="KW-0716">Sensory transduction</keyword>
<evidence type="ECO:0000256" key="8">
    <source>
        <dbReference type="ARBA" id="ARBA00023224"/>
    </source>
</evidence>
<reference evidence="11" key="1">
    <citation type="submission" date="2014-01" db="EMBL/GenBank/DDBJ databases">
        <title>The Genome Sequence of Anopheles farauti FAR1 (V2).</title>
        <authorList>
            <consortium name="The Broad Institute Genomics Platform"/>
            <person name="Neafsey D.E."/>
            <person name="Besansky N."/>
            <person name="Howell P."/>
            <person name="Walton C."/>
            <person name="Young S.K."/>
            <person name="Zeng Q."/>
            <person name="Gargeya S."/>
            <person name="Fitzgerald M."/>
            <person name="Haas B."/>
            <person name="Abouelleil A."/>
            <person name="Allen A.W."/>
            <person name="Alvarado L."/>
            <person name="Arachchi H.M."/>
            <person name="Berlin A.M."/>
            <person name="Chapman S.B."/>
            <person name="Gainer-Dewar J."/>
            <person name="Goldberg J."/>
            <person name="Griggs A."/>
            <person name="Gujja S."/>
            <person name="Hansen M."/>
            <person name="Howarth C."/>
            <person name="Imamovic A."/>
            <person name="Ireland A."/>
            <person name="Larimer J."/>
            <person name="McCowan C."/>
            <person name="Murphy C."/>
            <person name="Pearson M."/>
            <person name="Poon T.W."/>
            <person name="Priest M."/>
            <person name="Roberts A."/>
            <person name="Saif S."/>
            <person name="Shea T."/>
            <person name="Sisk P."/>
            <person name="Sykes S."/>
            <person name="Wortman J."/>
            <person name="Nusbaum C."/>
            <person name="Birren B."/>
        </authorList>
    </citation>
    <scope>NUCLEOTIDE SEQUENCE [LARGE SCALE GENOMIC DNA]</scope>
    <source>
        <strain evidence="11">FAR1</strain>
    </source>
</reference>
<evidence type="ECO:0000256" key="2">
    <source>
        <dbReference type="ARBA" id="ARBA00022606"/>
    </source>
</evidence>
<accession>A0A182QW75</accession>
<feature type="transmembrane region" description="Helical" evidence="9">
    <location>
        <begin position="64"/>
        <end position="83"/>
    </location>
</feature>
<dbReference type="Proteomes" id="UP000075886">
    <property type="component" value="Unassembled WGS sequence"/>
</dbReference>
<reference evidence="10" key="2">
    <citation type="submission" date="2020-05" db="UniProtKB">
        <authorList>
            <consortium name="EnsemblMetazoa"/>
        </authorList>
    </citation>
    <scope>IDENTIFICATION</scope>
    <source>
        <strain evidence="10">FAR1</strain>
    </source>
</reference>
<feature type="transmembrane region" description="Helical" evidence="9">
    <location>
        <begin position="33"/>
        <end position="52"/>
    </location>
</feature>
<keyword evidence="7" id="KW-0675">Receptor</keyword>
<dbReference type="EMBL" id="AXCN02000839">
    <property type="status" value="NOT_ANNOTATED_CDS"/>
    <property type="molecule type" value="Genomic_DNA"/>
</dbReference>
<evidence type="ECO:0000313" key="11">
    <source>
        <dbReference type="Proteomes" id="UP000075886"/>
    </source>
</evidence>
<evidence type="ECO:0000256" key="3">
    <source>
        <dbReference type="ARBA" id="ARBA00022692"/>
    </source>
</evidence>
<keyword evidence="5 9" id="KW-1133">Transmembrane helix</keyword>
<sequence length="318" mass="36857">MKFFQIDDPREVIPIGCRLLQLFGLGSDDKLKLLYWVQCVFYFVFSLIPRVLMEIPDTVTLLRLVSELTFVSYLYCQILGLYFRRNQLYRLIGKLQTCCDKPYAEKIVTFIERSIAKINKLSVTCCKYFLFAFTLYCTLPLIASCAVYVRNLHNQTGAQEEYIISSEMKYGLGGLHNVFKLFLIALFLISSLYYLDIRYDLLYYAFYTVIIFLLTVTSALSLCVKDVVDVSLINTTSVMLEVTAMQIRQLRGRITEPELTIVIDSHQETLQCANNLQDALNLSLLIQLTFCSAIWCLMLFYILLMVCMLCELKMYKLN</sequence>
<dbReference type="AlphaFoldDB" id="A0A182QW75"/>
<dbReference type="STRING" id="69004.A0A182QW75"/>